<dbReference type="SUPFAM" id="SSF52047">
    <property type="entry name" value="RNI-like"/>
    <property type="match status" value="1"/>
</dbReference>
<evidence type="ECO:0000313" key="2">
    <source>
        <dbReference type="RefSeq" id="XP_034109312.1"/>
    </source>
</evidence>
<dbReference type="RefSeq" id="XP_034109312.1">
    <property type="nucleotide sequence ID" value="XM_034253421.2"/>
</dbReference>
<name>A0A6P8YUR4_DROAB</name>
<dbReference type="GeneID" id="117571330"/>
<organism evidence="1 2">
    <name type="scientific">Drosophila albomicans</name>
    <name type="common">Fruit fly</name>
    <dbReference type="NCBI Taxonomy" id="7291"/>
    <lineage>
        <taxon>Eukaryota</taxon>
        <taxon>Metazoa</taxon>
        <taxon>Ecdysozoa</taxon>
        <taxon>Arthropoda</taxon>
        <taxon>Hexapoda</taxon>
        <taxon>Insecta</taxon>
        <taxon>Pterygota</taxon>
        <taxon>Neoptera</taxon>
        <taxon>Endopterygota</taxon>
        <taxon>Diptera</taxon>
        <taxon>Brachycera</taxon>
        <taxon>Muscomorpha</taxon>
        <taxon>Ephydroidea</taxon>
        <taxon>Drosophilidae</taxon>
        <taxon>Drosophila</taxon>
    </lineage>
</organism>
<dbReference type="OrthoDB" id="7860491at2759"/>
<gene>
    <name evidence="2" type="primary">LOC117571330</name>
</gene>
<reference evidence="2" key="1">
    <citation type="submission" date="2025-08" db="UniProtKB">
        <authorList>
            <consortium name="RefSeq"/>
        </authorList>
    </citation>
    <scope>IDENTIFICATION</scope>
    <source>
        <strain evidence="2">15112-1751.03</strain>
        <tissue evidence="2">Whole Adult</tissue>
    </source>
</reference>
<dbReference type="Proteomes" id="UP000515160">
    <property type="component" value="Chromosome 3"/>
</dbReference>
<proteinExistence type="predicted"/>
<protein>
    <submittedName>
        <fullName evidence="2">Uncharacterized protein LOC117571330</fullName>
    </submittedName>
</protein>
<dbReference type="Gene3D" id="3.80.10.10">
    <property type="entry name" value="Ribonuclease Inhibitor"/>
    <property type="match status" value="1"/>
</dbReference>
<dbReference type="AlphaFoldDB" id="A0A6P8YUR4"/>
<evidence type="ECO:0000313" key="1">
    <source>
        <dbReference type="Proteomes" id="UP000515160"/>
    </source>
</evidence>
<dbReference type="InterPro" id="IPR032675">
    <property type="entry name" value="LRR_dom_sf"/>
</dbReference>
<keyword evidence="1" id="KW-1185">Reference proteome</keyword>
<sequence>MAITILDLPFEVLILVSQQIEAFHDKVNFARSHPKLWNVFAYHHRKNVQNEITFTNNEEFKYMITHFDFILEWWGSSVISIKNPYNYVESGDLLEMAAKFCPNLKYIQFVIHEDNLRKVEQCVSKCEMLNKIELRIEYPFNWNYTPENYYHVDKVIKSLQSLTNLRYINFGSHALKKDERTKLNDMVQLDELQIGPIQADEVDDLASLLGHLTVLRIEYYPDTKTLSKLAKYCGNLQKLCLEDYDNRSFMEKFSTTWRIPYFPKLTYLHIFKGSSANPFLYHLDSRFNNQLKVLNIPCLTMGKQEIKRVGEFKVLKELFCREIQPNSIDVLVKMPLERIHWNSKELSDIHVLRLVKESTSLTSMRCSIRNLNKKFFCDFLDILERKGFQADRPFSLNILFVENDDRKKNLIVEFTSIPNSNLMSLTLI</sequence>
<accession>A0A6P8YUR4</accession>